<dbReference type="eggNOG" id="KOG0548">
    <property type="taxonomic scope" value="Eukaryota"/>
</dbReference>
<feature type="compositionally biased region" description="Pro residues" evidence="4">
    <location>
        <begin position="126"/>
        <end position="139"/>
    </location>
</feature>
<feature type="repeat" description="TPR" evidence="3">
    <location>
        <begin position="46"/>
        <end position="79"/>
    </location>
</feature>
<feature type="compositionally biased region" description="Basic and acidic residues" evidence="4">
    <location>
        <begin position="407"/>
        <end position="420"/>
    </location>
</feature>
<dbReference type="InParanoid" id="C1FEV0"/>
<feature type="domain" description="J" evidence="5">
    <location>
        <begin position="805"/>
        <end position="877"/>
    </location>
</feature>
<dbReference type="STRING" id="296587.C1FEV0"/>
<dbReference type="PANTHER" id="PTHR22904:SF523">
    <property type="entry name" value="STRESS-INDUCED-PHOSPHOPROTEIN 1"/>
    <property type="match status" value="1"/>
</dbReference>
<keyword evidence="1" id="KW-0677">Repeat</keyword>
<feature type="compositionally biased region" description="Basic and acidic residues" evidence="4">
    <location>
        <begin position="321"/>
        <end position="342"/>
    </location>
</feature>
<evidence type="ECO:0000256" key="1">
    <source>
        <dbReference type="ARBA" id="ARBA00022737"/>
    </source>
</evidence>
<dbReference type="InterPro" id="IPR019734">
    <property type="entry name" value="TPR_rpt"/>
</dbReference>
<feature type="compositionally biased region" description="Low complexity" evidence="4">
    <location>
        <begin position="606"/>
        <end position="620"/>
    </location>
</feature>
<dbReference type="KEGG" id="mis:MICPUN_98594"/>
<feature type="compositionally biased region" description="Low complexity" evidence="4">
    <location>
        <begin position="393"/>
        <end position="406"/>
    </location>
</feature>
<dbReference type="SUPFAM" id="SSF48452">
    <property type="entry name" value="TPR-like"/>
    <property type="match status" value="1"/>
</dbReference>
<dbReference type="GO" id="GO:0051879">
    <property type="term" value="F:Hsp90 protein binding"/>
    <property type="evidence" value="ECO:0007669"/>
    <property type="project" value="TreeGrafter"/>
</dbReference>
<evidence type="ECO:0000256" key="2">
    <source>
        <dbReference type="ARBA" id="ARBA00022803"/>
    </source>
</evidence>
<dbReference type="Pfam" id="PF00226">
    <property type="entry name" value="DnaJ"/>
    <property type="match status" value="1"/>
</dbReference>
<proteinExistence type="predicted"/>
<dbReference type="PROSITE" id="PS50005">
    <property type="entry name" value="TPR"/>
    <property type="match status" value="1"/>
</dbReference>
<gene>
    <name evidence="6" type="ORF">MICPUN_98594</name>
</gene>
<dbReference type="SMART" id="SM00271">
    <property type="entry name" value="DnaJ"/>
    <property type="match status" value="1"/>
</dbReference>
<dbReference type="EMBL" id="CP001574">
    <property type="protein sequence ID" value="ACO68638.1"/>
    <property type="molecule type" value="Genomic_DNA"/>
</dbReference>
<dbReference type="InterPro" id="IPR011990">
    <property type="entry name" value="TPR-like_helical_dom_sf"/>
</dbReference>
<dbReference type="SUPFAM" id="SSF46565">
    <property type="entry name" value="Chaperone J-domain"/>
    <property type="match status" value="1"/>
</dbReference>
<feature type="region of interest" description="Disordered" evidence="4">
    <location>
        <begin position="205"/>
        <end position="466"/>
    </location>
</feature>
<dbReference type="Gene3D" id="1.25.40.10">
    <property type="entry name" value="Tetratricopeptide repeat domain"/>
    <property type="match status" value="1"/>
</dbReference>
<dbReference type="RefSeq" id="XP_002507380.1">
    <property type="nucleotide sequence ID" value="XM_002507334.1"/>
</dbReference>
<feature type="compositionally biased region" description="Basic and acidic residues" evidence="4">
    <location>
        <begin position="351"/>
        <end position="361"/>
    </location>
</feature>
<protein>
    <recommendedName>
        <fullName evidence="5">J domain-containing protein</fullName>
    </recommendedName>
</protein>
<feature type="compositionally biased region" description="Basic and acidic residues" evidence="4">
    <location>
        <begin position="205"/>
        <end position="227"/>
    </location>
</feature>
<dbReference type="PROSITE" id="PS50076">
    <property type="entry name" value="DNAJ_2"/>
    <property type="match status" value="1"/>
</dbReference>
<feature type="region of interest" description="Disordered" evidence="4">
    <location>
        <begin position="606"/>
        <end position="635"/>
    </location>
</feature>
<dbReference type="InterPro" id="IPR001623">
    <property type="entry name" value="DnaJ_domain"/>
</dbReference>
<dbReference type="GeneID" id="8250305"/>
<feature type="compositionally biased region" description="Acidic residues" evidence="4">
    <location>
        <begin position="264"/>
        <end position="277"/>
    </location>
</feature>
<dbReference type="CDD" id="cd06257">
    <property type="entry name" value="DnaJ"/>
    <property type="match status" value="1"/>
</dbReference>
<keyword evidence="7" id="KW-1185">Reference proteome</keyword>
<accession>C1FEV0</accession>
<organism evidence="6 7">
    <name type="scientific">Micromonas commoda (strain RCC299 / NOUM17 / CCMP2709)</name>
    <name type="common">Picoplanktonic green alga</name>
    <dbReference type="NCBI Taxonomy" id="296587"/>
    <lineage>
        <taxon>Eukaryota</taxon>
        <taxon>Viridiplantae</taxon>
        <taxon>Chlorophyta</taxon>
        <taxon>Mamiellophyceae</taxon>
        <taxon>Mamiellales</taxon>
        <taxon>Mamiellaceae</taxon>
        <taxon>Micromonas</taxon>
    </lineage>
</organism>
<dbReference type="Gene3D" id="1.10.287.110">
    <property type="entry name" value="DnaJ domain"/>
    <property type="match status" value="1"/>
</dbReference>
<sequence length="879" mass="94223">MKNPSGALSDATRAVAIEPEWAKARYFHTILSPRKKLHLRLTRSSAADRARVGEANLALGKLDDARRAFKVAVRLDPTNASYAASLASLETAGKGAGASAGDPSQTSTQTPSPHREPSPTRHRPPPPRPEPRTAPPSPSPLVAAADALRAALNGALDAFAASVAAFEKKKRSDEEKKRSLAASLESRLASLRVEEASLRVRVRELNDAAESARREATVATRERDFARNEAAGLRAGDGGVDGPVEGVDPGRDVAGSNPVSVESSSDDEDEEEKEEEEVEKKEEEEVVEKGGEKGGGEKDAAKEVEAKEEEEKDTESVVVDDGGKRLVAEDAEKEEESLRFFREFQTSRSALRPDHSADRSNHRSPPRSSAENGFCFMDSSSSDSDTDGNGNGASAATTSSSSSSAEWAERWEREQWERKHGGGSFGAGQHSDDANRSFGKRQTQKANGRGYEEFHGGDDGTGSASSIPDDVFGADELAGILNESTRDRMGSVDFSGVARGPCRTCRKRGAGPGPGDGSGPVCGVVAPCFAFASIADWDAGTAVGTSPGTPPLPYLLPENNTTVGAPNAGSNVAGSNPVAAGAGFSAFDAWRAYEEKVRNLRAELVEAPGEASDSSSSSPHGPRDRSNPTVSSSTVTFVPGARTCARCGCPAECHATNRELLRAKRQERRECEATRTAESDRKERVAKSAARIRKAKRTGAFIETTHLDCFQRAERGGCERCGPRACAKFTVVHTADEATDPSVMAFCSICGCDYKSHPPTARWRLETAAAERADRARFQRARAARDAARERETREASAVDESDRASLIALGLDTNANGGINANARHTKRELDRAYRRCALRWHPDKFANETEAARRDATRRFVEAAEAYRRLLAKAEDA</sequence>
<dbReference type="InterPro" id="IPR036869">
    <property type="entry name" value="J_dom_sf"/>
</dbReference>
<feature type="region of interest" description="Disordered" evidence="4">
    <location>
        <begin position="93"/>
        <end position="140"/>
    </location>
</feature>
<feature type="compositionally biased region" description="Basic and acidic residues" evidence="4">
    <location>
        <begin position="278"/>
        <end position="305"/>
    </location>
</feature>
<dbReference type="OMA" id="THAHELM"/>
<dbReference type="PANTHER" id="PTHR22904">
    <property type="entry name" value="TPR REPEAT CONTAINING PROTEIN"/>
    <property type="match status" value="1"/>
</dbReference>
<keyword evidence="2 3" id="KW-0802">TPR repeat</keyword>
<evidence type="ECO:0000256" key="3">
    <source>
        <dbReference type="PROSITE-ProRule" id="PRU00339"/>
    </source>
</evidence>
<evidence type="ECO:0000313" key="6">
    <source>
        <dbReference type="EMBL" id="ACO68638.1"/>
    </source>
</evidence>
<dbReference type="AlphaFoldDB" id="C1FEV0"/>
<evidence type="ECO:0000256" key="4">
    <source>
        <dbReference type="SAM" id="MobiDB-lite"/>
    </source>
</evidence>
<dbReference type="Proteomes" id="UP000002009">
    <property type="component" value="Chromosome 1"/>
</dbReference>
<name>C1FEV0_MICCC</name>
<evidence type="ECO:0000313" key="7">
    <source>
        <dbReference type="Proteomes" id="UP000002009"/>
    </source>
</evidence>
<evidence type="ECO:0000259" key="5">
    <source>
        <dbReference type="PROSITE" id="PS50076"/>
    </source>
</evidence>
<reference evidence="6 7" key="1">
    <citation type="journal article" date="2009" name="Science">
        <title>Green evolution and dynamic adaptations revealed by genomes of the marine picoeukaryotes Micromonas.</title>
        <authorList>
            <person name="Worden A.Z."/>
            <person name="Lee J.H."/>
            <person name="Mock T."/>
            <person name="Rouze P."/>
            <person name="Simmons M.P."/>
            <person name="Aerts A.L."/>
            <person name="Allen A.E."/>
            <person name="Cuvelier M.L."/>
            <person name="Derelle E."/>
            <person name="Everett M.V."/>
            <person name="Foulon E."/>
            <person name="Grimwood J."/>
            <person name="Gundlach H."/>
            <person name="Henrissat B."/>
            <person name="Napoli C."/>
            <person name="McDonald S.M."/>
            <person name="Parker M.S."/>
            <person name="Rombauts S."/>
            <person name="Salamov A."/>
            <person name="Von Dassow P."/>
            <person name="Badger J.H."/>
            <person name="Coutinho P.M."/>
            <person name="Demir E."/>
            <person name="Dubchak I."/>
            <person name="Gentemann C."/>
            <person name="Eikrem W."/>
            <person name="Gready J.E."/>
            <person name="John U."/>
            <person name="Lanier W."/>
            <person name="Lindquist E.A."/>
            <person name="Lucas S."/>
            <person name="Mayer K.F."/>
            <person name="Moreau H."/>
            <person name="Not F."/>
            <person name="Otillar R."/>
            <person name="Panaud O."/>
            <person name="Pangilinan J."/>
            <person name="Paulsen I."/>
            <person name="Piegu B."/>
            <person name="Poliakov A."/>
            <person name="Robbens S."/>
            <person name="Schmutz J."/>
            <person name="Toulza E."/>
            <person name="Wyss T."/>
            <person name="Zelensky A."/>
            <person name="Zhou K."/>
            <person name="Armbrust E.V."/>
            <person name="Bhattacharya D."/>
            <person name="Goodenough U.W."/>
            <person name="Van de Peer Y."/>
            <person name="Grigoriev I.V."/>
        </authorList>
    </citation>
    <scope>NUCLEOTIDE SEQUENCE [LARGE SCALE GENOMIC DNA]</scope>
    <source>
        <strain evidence="7">RCC299 / NOUM17</strain>
    </source>
</reference>